<name>A0A9W4XUR6_9PLEO</name>
<gene>
    <name evidence="1" type="ORF">PDIGIT_LOCUS11534</name>
</gene>
<sequence>MSYQSTSSVEQSQASNPSLGQTLFHHILIKKKVYNLDRCFCKSQSSGNACSFICQNNPLNNWIAMTSNELSAELDSYQKLLGTDKSNAARSSSEKLAKFINSSPLVDWSVKQLLARTSSSPFLQYGVLCHESPATEYPIKPILLNTNVPWSAFLCGSQGSGKSHTLSCMLENCLLRHEAVGRNPNPLAGIVFHYDSSQTSGVCEAAYLSSKVKTRVLVSKSSYKKLRSQYLNMASKVNGNLTVEQLEIHPSHLDTARVKTLMAVGTDTDMPLYMHTILKILRDMAIESGGEDRFDYRVFKNKLTKQGFMEKQTPAVKMRLDLLESFLDVTANTKTRDLLKGESGVLTIIDLTDPVIDADTACVLFDICLSIFMSQTRRGTIVALDEAHNYMSESSSAAGQFTGRLLKTVREQRHQGARVVIATQEPTINTALLDLCSITMVHRCTSPAWFAVLKKHVAGLHMQQTDNESEQDGSDTPGANERGNEIFRQIVQLKLGESLLFCPMAAVGFDERGELQRMNHRFMKVKTRDRVTNDGGVSKLAGDGY</sequence>
<organism evidence="1 2">
    <name type="scientific">Periconia digitata</name>
    <dbReference type="NCBI Taxonomy" id="1303443"/>
    <lineage>
        <taxon>Eukaryota</taxon>
        <taxon>Fungi</taxon>
        <taxon>Dikarya</taxon>
        <taxon>Ascomycota</taxon>
        <taxon>Pezizomycotina</taxon>
        <taxon>Dothideomycetes</taxon>
        <taxon>Pleosporomycetidae</taxon>
        <taxon>Pleosporales</taxon>
        <taxon>Massarineae</taxon>
        <taxon>Periconiaceae</taxon>
        <taxon>Periconia</taxon>
    </lineage>
</organism>
<keyword evidence="2" id="KW-1185">Reference proteome</keyword>
<dbReference type="Proteomes" id="UP001152607">
    <property type="component" value="Unassembled WGS sequence"/>
</dbReference>
<dbReference type="SUPFAM" id="SSF52540">
    <property type="entry name" value="P-loop containing nucleoside triphosphate hydrolases"/>
    <property type="match status" value="1"/>
</dbReference>
<dbReference type="InterPro" id="IPR027417">
    <property type="entry name" value="P-loop_NTPase"/>
</dbReference>
<proteinExistence type="predicted"/>
<comment type="caution">
    <text evidence="1">The sequence shown here is derived from an EMBL/GenBank/DDBJ whole genome shotgun (WGS) entry which is preliminary data.</text>
</comment>
<dbReference type="AlphaFoldDB" id="A0A9W4XUR6"/>
<evidence type="ECO:0008006" key="3">
    <source>
        <dbReference type="Google" id="ProtNLM"/>
    </source>
</evidence>
<evidence type="ECO:0000313" key="2">
    <source>
        <dbReference type="Proteomes" id="UP001152607"/>
    </source>
</evidence>
<reference evidence="1" key="1">
    <citation type="submission" date="2023-01" db="EMBL/GenBank/DDBJ databases">
        <authorList>
            <person name="Van Ghelder C."/>
            <person name="Rancurel C."/>
        </authorList>
    </citation>
    <scope>NUCLEOTIDE SEQUENCE</scope>
    <source>
        <strain evidence="1">CNCM I-4278</strain>
    </source>
</reference>
<dbReference type="OrthoDB" id="2316594at2759"/>
<dbReference type="EMBL" id="CAOQHR010000008">
    <property type="protein sequence ID" value="CAI6338406.1"/>
    <property type="molecule type" value="Genomic_DNA"/>
</dbReference>
<protein>
    <recommendedName>
        <fullName evidence="3">AAA+ ATPase domain-containing protein</fullName>
    </recommendedName>
</protein>
<evidence type="ECO:0000313" key="1">
    <source>
        <dbReference type="EMBL" id="CAI6338406.1"/>
    </source>
</evidence>
<accession>A0A9W4XUR6</accession>
<dbReference type="Gene3D" id="3.40.50.300">
    <property type="entry name" value="P-loop containing nucleotide triphosphate hydrolases"/>
    <property type="match status" value="1"/>
</dbReference>